<keyword evidence="3" id="KW-1185">Reference proteome</keyword>
<proteinExistence type="predicted"/>
<dbReference type="Proteomes" id="UP001143307">
    <property type="component" value="Unassembled WGS sequence"/>
</dbReference>
<dbReference type="EMBL" id="SHNP01000004">
    <property type="protein sequence ID" value="MCX2974635.1"/>
    <property type="molecule type" value="Genomic_DNA"/>
</dbReference>
<reference evidence="2" key="1">
    <citation type="submission" date="2019-02" db="EMBL/GenBank/DDBJ databases">
        <authorList>
            <person name="Li S.-H."/>
        </authorList>
    </citation>
    <scope>NUCLEOTIDE SEQUENCE</scope>
    <source>
        <strain evidence="2">IMCC8485</strain>
    </source>
</reference>
<organism evidence="2 3">
    <name type="scientific">Candidatus Seongchinamella marina</name>
    <dbReference type="NCBI Taxonomy" id="2518990"/>
    <lineage>
        <taxon>Bacteria</taxon>
        <taxon>Pseudomonadati</taxon>
        <taxon>Pseudomonadota</taxon>
        <taxon>Gammaproteobacteria</taxon>
        <taxon>Cellvibrionales</taxon>
        <taxon>Halieaceae</taxon>
        <taxon>Seongchinamella</taxon>
    </lineage>
</organism>
<keyword evidence="1" id="KW-0732">Signal</keyword>
<evidence type="ECO:0000313" key="2">
    <source>
        <dbReference type="EMBL" id="MCX2974635.1"/>
    </source>
</evidence>
<dbReference type="RefSeq" id="WP_279253370.1">
    <property type="nucleotide sequence ID" value="NZ_SHNP01000004.1"/>
</dbReference>
<evidence type="ECO:0000256" key="1">
    <source>
        <dbReference type="SAM" id="SignalP"/>
    </source>
</evidence>
<name>A0ABT3SXA1_9GAMM</name>
<evidence type="ECO:0000313" key="3">
    <source>
        <dbReference type="Proteomes" id="UP001143307"/>
    </source>
</evidence>
<evidence type="ECO:0008006" key="4">
    <source>
        <dbReference type="Google" id="ProtNLM"/>
    </source>
</evidence>
<protein>
    <recommendedName>
        <fullName evidence="4">Lipoprotein</fullName>
    </recommendedName>
</protein>
<accession>A0ABT3SXA1</accession>
<feature type="chain" id="PRO_5045367810" description="Lipoprotein" evidence="1">
    <location>
        <begin position="20"/>
        <end position="71"/>
    </location>
</feature>
<dbReference type="PROSITE" id="PS51257">
    <property type="entry name" value="PROKAR_LIPOPROTEIN"/>
    <property type="match status" value="1"/>
</dbReference>
<feature type="signal peptide" evidence="1">
    <location>
        <begin position="1"/>
        <end position="19"/>
    </location>
</feature>
<comment type="caution">
    <text evidence="2">The sequence shown here is derived from an EMBL/GenBank/DDBJ whole genome shotgun (WGS) entry which is preliminary data.</text>
</comment>
<sequence>MRIAIALVAMAFLAGCSNHGVVHYSPYDLDRDGVLDARCPGMAYETNENTLYGWRSRASGECAEQAPMEDS</sequence>
<gene>
    <name evidence="2" type="ORF">EYC87_13655</name>
</gene>